<dbReference type="RefSeq" id="WP_167925586.1">
    <property type="nucleotide sequence ID" value="NZ_JAATVY010000007.1"/>
</dbReference>
<proteinExistence type="predicted"/>
<organism evidence="2 3">
    <name type="scientific">Planosporangium thailandense</name>
    <dbReference type="NCBI Taxonomy" id="765197"/>
    <lineage>
        <taxon>Bacteria</taxon>
        <taxon>Bacillati</taxon>
        <taxon>Actinomycetota</taxon>
        <taxon>Actinomycetes</taxon>
        <taxon>Micromonosporales</taxon>
        <taxon>Micromonosporaceae</taxon>
        <taxon>Planosporangium</taxon>
    </lineage>
</organism>
<feature type="region of interest" description="Disordered" evidence="1">
    <location>
        <begin position="1"/>
        <end position="92"/>
    </location>
</feature>
<dbReference type="EMBL" id="JAATVY010000007">
    <property type="protein sequence ID" value="NJC70692.1"/>
    <property type="molecule type" value="Genomic_DNA"/>
</dbReference>
<evidence type="ECO:0000313" key="3">
    <source>
        <dbReference type="Proteomes" id="UP000722989"/>
    </source>
</evidence>
<keyword evidence="3" id="KW-1185">Reference proteome</keyword>
<comment type="caution">
    <text evidence="2">The sequence shown here is derived from an EMBL/GenBank/DDBJ whole genome shotgun (WGS) entry which is preliminary data.</text>
</comment>
<evidence type="ECO:0000313" key="2">
    <source>
        <dbReference type="EMBL" id="NJC70692.1"/>
    </source>
</evidence>
<dbReference type="Proteomes" id="UP000722989">
    <property type="component" value="Unassembled WGS sequence"/>
</dbReference>
<gene>
    <name evidence="2" type="ORF">HC031_13350</name>
</gene>
<reference evidence="2 3" key="1">
    <citation type="submission" date="2020-03" db="EMBL/GenBank/DDBJ databases">
        <title>WGS of the type strain of Planosporangium spp.</title>
        <authorList>
            <person name="Thawai C."/>
        </authorList>
    </citation>
    <scope>NUCLEOTIDE SEQUENCE [LARGE SCALE GENOMIC DNA]</scope>
    <source>
        <strain evidence="2 3">TBRC 5610</strain>
    </source>
</reference>
<protein>
    <submittedName>
        <fullName evidence="2">Uncharacterized protein</fullName>
    </submittedName>
</protein>
<accession>A0ABX0XZM7</accession>
<name>A0ABX0XZM7_9ACTN</name>
<sequence>MGTDTGVPAAPEAAALGTADRPPTPALAVPAGLADPPPTGPAEDPESTDGEDVRLAGDEPPGTAGLAGVERPEPGAAAPSPSRLEAQRDTSS</sequence>
<evidence type="ECO:0000256" key="1">
    <source>
        <dbReference type="SAM" id="MobiDB-lite"/>
    </source>
</evidence>